<protein>
    <submittedName>
        <fullName evidence="1">GxxExxY protein</fullName>
    </submittedName>
</protein>
<dbReference type="InterPro" id="IPR011604">
    <property type="entry name" value="PDDEXK-like_dom_sf"/>
</dbReference>
<dbReference type="NCBIfam" id="TIGR04256">
    <property type="entry name" value="GxxExxY"/>
    <property type="match status" value="1"/>
</dbReference>
<dbReference type="Pfam" id="PF13366">
    <property type="entry name" value="PDDEXK_3"/>
    <property type="match status" value="1"/>
</dbReference>
<dbReference type="AlphaFoldDB" id="A0AA49GBX9"/>
<dbReference type="Gene3D" id="3.90.320.10">
    <property type="match status" value="1"/>
</dbReference>
<dbReference type="RefSeq" id="WP_308350071.1">
    <property type="nucleotide sequence ID" value="NZ_CP129971.1"/>
</dbReference>
<dbReference type="Proteomes" id="UP001230496">
    <property type="component" value="Chromosome"/>
</dbReference>
<dbReference type="InterPro" id="IPR026350">
    <property type="entry name" value="GxxExxY"/>
</dbReference>
<keyword evidence="2" id="KW-1185">Reference proteome</keyword>
<accession>A0AA49GBX9</accession>
<name>A0AA49GBX9_9BACT</name>
<evidence type="ECO:0000313" key="2">
    <source>
        <dbReference type="Proteomes" id="UP001230496"/>
    </source>
</evidence>
<gene>
    <name evidence="1" type="ORF">QYS49_06480</name>
</gene>
<dbReference type="EMBL" id="CP129971">
    <property type="protein sequence ID" value="WKK78376.2"/>
    <property type="molecule type" value="Genomic_DNA"/>
</dbReference>
<evidence type="ECO:0000313" key="1">
    <source>
        <dbReference type="EMBL" id="WKK78376.2"/>
    </source>
</evidence>
<proteinExistence type="predicted"/>
<dbReference type="KEGG" id="msaa:QYS49_06480"/>
<reference evidence="1 2" key="1">
    <citation type="submission" date="2023-08" db="EMBL/GenBank/DDBJ databases">
        <title>Comparative genomics and taxonomic characterization of three novel marine species of genus Marivirga.</title>
        <authorList>
            <person name="Muhammad N."/>
            <person name="Kim S.-G."/>
        </authorList>
    </citation>
    <scope>NUCLEOTIDE SEQUENCE [LARGE SCALE GENOMIC DNA]</scope>
    <source>
        <strain evidence="1 2">BDSF4-3</strain>
    </source>
</reference>
<organism evidence="1 2">
    <name type="scientific">Marivirga salinarum</name>
    <dbReference type="NCBI Taxonomy" id="3059078"/>
    <lineage>
        <taxon>Bacteria</taxon>
        <taxon>Pseudomonadati</taxon>
        <taxon>Bacteroidota</taxon>
        <taxon>Cytophagia</taxon>
        <taxon>Cytophagales</taxon>
        <taxon>Marivirgaceae</taxon>
        <taxon>Marivirga</taxon>
    </lineage>
</organism>
<sequence length="127" mass="14691">MSLTENEISRLILDCSFRIHTELGPGIFESVYEEVLFYELQEEGLEIKRQFPIPVQWNNKTMEMGFKADLIVEDKVIIELKSIESLQAVHKKQLLTYLRLSGIKLGLLINFNENLLKNGIKRIVNGL</sequence>